<gene>
    <name evidence="6" type="ORF">B0I33_103399</name>
</gene>
<name>A0A2T0LZ30_9PSEU</name>
<sequence length="468" mass="48555">METYETLLAAVTTPDGGLPVTDPATGEVIGRAPERGPDDLERAVTAASAAQPAWEALGHEERSRLLNAAADAVDRSAEALAHLVTREQGKPLNGPGSRFEAGGVAAWLRTAAATPLEPERVLDDESGQATLSYRAAGLVGAIGPWNWPALIASWQLGPALRMGNAVVMKPSEHTPLSVLALAEIVNQVLPEGVLTVLSGSGDLGAAMTAHPAFDKIMFTGSTRTGQAIVRSSAANLPRLTLELGGNDPGIVLPDADPAAIAEDLFWGAFINTGQTCAALKRLYVPEALHDDVVDALADVAARMPMGPGTSEDNVLGPLTTTDQFHIVDKLVEQARAAGGRFVLGGDPDRDAPGNFYPTTLVTGLPPDAPLVVEEQFGPALPIIAYTDLDDALSQANALDVGLGASVWSSDVERARQVAARIEAGTVWINKHGTVHPMVPFGGVKGSGYGLEFGAEGLKAVGVPQVIAT</sequence>
<feature type="domain" description="Aldehyde dehydrogenase" evidence="5">
    <location>
        <begin position="18"/>
        <end position="459"/>
    </location>
</feature>
<evidence type="ECO:0000259" key="5">
    <source>
        <dbReference type="Pfam" id="PF00171"/>
    </source>
</evidence>
<dbReference type="Gene3D" id="3.40.309.10">
    <property type="entry name" value="Aldehyde Dehydrogenase, Chain A, domain 2"/>
    <property type="match status" value="1"/>
</dbReference>
<protein>
    <submittedName>
        <fullName evidence="6">Phenylacetaldehyde dehydrogenase</fullName>
    </submittedName>
</protein>
<dbReference type="Gene3D" id="3.40.605.10">
    <property type="entry name" value="Aldehyde Dehydrogenase, Chain A, domain 1"/>
    <property type="match status" value="1"/>
</dbReference>
<reference evidence="6 7" key="1">
    <citation type="submission" date="2018-03" db="EMBL/GenBank/DDBJ databases">
        <title>Genomic Encyclopedia of Type Strains, Phase III (KMG-III): the genomes of soil and plant-associated and newly described type strains.</title>
        <authorList>
            <person name="Whitman W."/>
        </authorList>
    </citation>
    <scope>NUCLEOTIDE SEQUENCE [LARGE SCALE GENOMIC DNA]</scope>
    <source>
        <strain evidence="6 7">CGMCC 4.7125</strain>
    </source>
</reference>
<dbReference type="PANTHER" id="PTHR11699">
    <property type="entry name" value="ALDEHYDE DEHYDROGENASE-RELATED"/>
    <property type="match status" value="1"/>
</dbReference>
<dbReference type="OrthoDB" id="6882680at2"/>
<evidence type="ECO:0000256" key="4">
    <source>
        <dbReference type="RuleBase" id="RU003345"/>
    </source>
</evidence>
<comment type="caution">
    <text evidence="6">The sequence shown here is derived from an EMBL/GenBank/DDBJ whole genome shotgun (WGS) entry which is preliminary data.</text>
</comment>
<dbReference type="GO" id="GO:0016620">
    <property type="term" value="F:oxidoreductase activity, acting on the aldehyde or oxo group of donors, NAD or NADP as acceptor"/>
    <property type="evidence" value="ECO:0007669"/>
    <property type="project" value="InterPro"/>
</dbReference>
<keyword evidence="7" id="KW-1185">Reference proteome</keyword>
<keyword evidence="2 4" id="KW-0560">Oxidoreductase</keyword>
<dbReference type="InterPro" id="IPR015590">
    <property type="entry name" value="Aldehyde_DH_dom"/>
</dbReference>
<dbReference type="Proteomes" id="UP000238362">
    <property type="component" value="Unassembled WGS sequence"/>
</dbReference>
<dbReference type="InterPro" id="IPR016160">
    <property type="entry name" value="Ald_DH_CS_CYS"/>
</dbReference>
<evidence type="ECO:0000256" key="3">
    <source>
        <dbReference type="PROSITE-ProRule" id="PRU10007"/>
    </source>
</evidence>
<accession>A0A2T0LZ30</accession>
<evidence type="ECO:0000256" key="2">
    <source>
        <dbReference type="ARBA" id="ARBA00023002"/>
    </source>
</evidence>
<dbReference type="InterPro" id="IPR029510">
    <property type="entry name" value="Ald_DH_CS_GLU"/>
</dbReference>
<dbReference type="AlphaFoldDB" id="A0A2T0LZ30"/>
<dbReference type="Pfam" id="PF00171">
    <property type="entry name" value="Aldedh"/>
    <property type="match status" value="1"/>
</dbReference>
<dbReference type="SUPFAM" id="SSF53720">
    <property type="entry name" value="ALDH-like"/>
    <property type="match status" value="1"/>
</dbReference>
<proteinExistence type="inferred from homology"/>
<dbReference type="InterPro" id="IPR016163">
    <property type="entry name" value="Ald_DH_C"/>
</dbReference>
<dbReference type="PROSITE" id="PS00070">
    <property type="entry name" value="ALDEHYDE_DEHYDR_CYS"/>
    <property type="match status" value="1"/>
</dbReference>
<organism evidence="6 7">
    <name type="scientific">Prauserella shujinwangii</name>
    <dbReference type="NCBI Taxonomy" id="1453103"/>
    <lineage>
        <taxon>Bacteria</taxon>
        <taxon>Bacillati</taxon>
        <taxon>Actinomycetota</taxon>
        <taxon>Actinomycetes</taxon>
        <taxon>Pseudonocardiales</taxon>
        <taxon>Pseudonocardiaceae</taxon>
        <taxon>Prauserella</taxon>
    </lineage>
</organism>
<dbReference type="InterPro" id="IPR016162">
    <property type="entry name" value="Ald_DH_N"/>
</dbReference>
<dbReference type="CDD" id="cd07106">
    <property type="entry name" value="ALDH_AldA-AAD23400"/>
    <property type="match status" value="1"/>
</dbReference>
<evidence type="ECO:0000256" key="1">
    <source>
        <dbReference type="ARBA" id="ARBA00009986"/>
    </source>
</evidence>
<dbReference type="FunFam" id="3.40.605.10:FF:000007">
    <property type="entry name" value="NAD/NADP-dependent betaine aldehyde dehydrogenase"/>
    <property type="match status" value="1"/>
</dbReference>
<dbReference type="InterPro" id="IPR016161">
    <property type="entry name" value="Ald_DH/histidinol_DH"/>
</dbReference>
<evidence type="ECO:0000313" key="7">
    <source>
        <dbReference type="Proteomes" id="UP000238362"/>
    </source>
</evidence>
<dbReference type="RefSeq" id="WP_106178030.1">
    <property type="nucleotide sequence ID" value="NZ_PVNH01000003.1"/>
</dbReference>
<feature type="active site" evidence="3">
    <location>
        <position position="242"/>
    </location>
</feature>
<evidence type="ECO:0000313" key="6">
    <source>
        <dbReference type="EMBL" id="PRX49364.1"/>
    </source>
</evidence>
<dbReference type="PROSITE" id="PS00687">
    <property type="entry name" value="ALDEHYDE_DEHYDR_GLU"/>
    <property type="match status" value="1"/>
</dbReference>
<dbReference type="InterPro" id="IPR044086">
    <property type="entry name" value="LUC3-like"/>
</dbReference>
<dbReference type="EMBL" id="PVNH01000003">
    <property type="protein sequence ID" value="PRX49364.1"/>
    <property type="molecule type" value="Genomic_DNA"/>
</dbReference>
<comment type="similarity">
    <text evidence="1 4">Belongs to the aldehyde dehydrogenase family.</text>
</comment>